<organism evidence="1">
    <name type="scientific">Arion vulgaris</name>
    <dbReference type="NCBI Taxonomy" id="1028688"/>
    <lineage>
        <taxon>Eukaryota</taxon>
        <taxon>Metazoa</taxon>
        <taxon>Spiralia</taxon>
        <taxon>Lophotrochozoa</taxon>
        <taxon>Mollusca</taxon>
        <taxon>Gastropoda</taxon>
        <taxon>Heterobranchia</taxon>
        <taxon>Euthyneura</taxon>
        <taxon>Panpulmonata</taxon>
        <taxon>Eupulmonata</taxon>
        <taxon>Stylommatophora</taxon>
        <taxon>Helicina</taxon>
        <taxon>Arionoidea</taxon>
        <taxon>Arionidae</taxon>
        <taxon>Arion</taxon>
    </lineage>
</organism>
<proteinExistence type="predicted"/>
<evidence type="ECO:0000313" key="1">
    <source>
        <dbReference type="EMBL" id="CEK76999.1"/>
    </source>
</evidence>
<name>A0A0B7A7R7_9EUPU</name>
<protein>
    <submittedName>
        <fullName evidence="1">Uncharacterized protein</fullName>
    </submittedName>
</protein>
<reference evidence="1" key="1">
    <citation type="submission" date="2014-12" db="EMBL/GenBank/DDBJ databases">
        <title>Insight into the proteome of Arion vulgaris.</title>
        <authorList>
            <person name="Aradska J."/>
            <person name="Bulat T."/>
            <person name="Smidak R."/>
            <person name="Sarate P."/>
            <person name="Gangsoo J."/>
            <person name="Sialana F."/>
            <person name="Bilban M."/>
            <person name="Lubec G."/>
        </authorList>
    </citation>
    <scope>NUCLEOTIDE SEQUENCE</scope>
    <source>
        <tissue evidence="1">Skin</tissue>
    </source>
</reference>
<dbReference type="EMBL" id="HACG01030134">
    <property type="protein sequence ID" value="CEK76999.1"/>
    <property type="molecule type" value="Transcribed_RNA"/>
</dbReference>
<gene>
    <name evidence="1" type="primary">ORF102533</name>
</gene>
<accession>A0A0B7A7R7</accession>
<dbReference type="AlphaFoldDB" id="A0A0B7A7R7"/>
<sequence length="64" mass="7216">MVLDKKTWKALVADICLLRGKEVEDPLPCFSSAEDDKFCKMSTTKFEPGTLGRMDLEHDSHEGD</sequence>